<dbReference type="Pfam" id="PF06283">
    <property type="entry name" value="ThuA"/>
    <property type="match status" value="1"/>
</dbReference>
<dbReference type="EMBL" id="JALBUT010000003">
    <property type="protein sequence ID" value="MDX8415243.1"/>
    <property type="molecule type" value="Genomic_DNA"/>
</dbReference>
<sequence>MKKTSLILASALLASAFVFAAPKKTSSFPKNFDPLVNTKKETTNYVNFKKDKNTGEIFTEYLCDKVMTEEEIAKTMEATPKVPRIRKVRNFLVWDRTEGFRHTEGIPALRTFLECLEKKSNGKLAMHFTDDRKEFESLENLKKYDCVIINNCTGRFFESYRGVREGYKGDQFREKTEGMTGDEKREDEKMNYICRDNLIRYVAEGGGIMGAHAACDAMDCRDNKHKFEEKSPELIDILKKCDAWDDVKNEEKFSAYPVMMGGRFAGHPWGAGNKEETFIIEDPKHPIVKGIWAEDSFKLQDEIYTFIEAYGYDRNKQRILISIDYDKSPLNDGADPMTRTNRKNKDFGLVWVKEFGKGRIFYGAFGHRKDVYYRNPEVCEMYMRGLLFASGETKINKKDLKPLGEKKNPYYGK</sequence>
<keyword evidence="1" id="KW-0732">Signal</keyword>
<gene>
    <name evidence="3" type="ORF">MOX91_03495</name>
</gene>
<dbReference type="RefSeq" id="WP_370396691.1">
    <property type="nucleotide sequence ID" value="NZ_JALBUT010000003.1"/>
</dbReference>
<dbReference type="Gene3D" id="3.40.50.880">
    <property type="match status" value="1"/>
</dbReference>
<keyword evidence="4" id="KW-1185">Reference proteome</keyword>
<evidence type="ECO:0000313" key="3">
    <source>
        <dbReference type="EMBL" id="MDX8415243.1"/>
    </source>
</evidence>
<evidence type="ECO:0000259" key="2">
    <source>
        <dbReference type="Pfam" id="PF06283"/>
    </source>
</evidence>
<dbReference type="Proteomes" id="UP001275932">
    <property type="component" value="Unassembled WGS sequence"/>
</dbReference>
<evidence type="ECO:0000313" key="4">
    <source>
        <dbReference type="Proteomes" id="UP001275932"/>
    </source>
</evidence>
<name>A0ABU4WHL0_9BACT</name>
<protein>
    <submittedName>
        <fullName evidence="3">ThuA domain-containing protein</fullName>
    </submittedName>
</protein>
<organism evidence="3 4">
    <name type="scientific">Intestinicryptomonas porci</name>
    <dbReference type="NCBI Taxonomy" id="2926320"/>
    <lineage>
        <taxon>Bacteria</taxon>
        <taxon>Pseudomonadati</taxon>
        <taxon>Verrucomicrobiota</taxon>
        <taxon>Opitutia</taxon>
        <taxon>Opitutales</taxon>
        <taxon>Intestinicryptomonaceae</taxon>
        <taxon>Intestinicryptomonas</taxon>
    </lineage>
</organism>
<evidence type="ECO:0000256" key="1">
    <source>
        <dbReference type="SAM" id="SignalP"/>
    </source>
</evidence>
<dbReference type="PANTHER" id="PTHR40469:SF2">
    <property type="entry name" value="GALACTOSE-BINDING DOMAIN-LIKE SUPERFAMILY PROTEIN"/>
    <property type="match status" value="1"/>
</dbReference>
<proteinExistence type="predicted"/>
<reference evidence="3 4" key="1">
    <citation type="submission" date="2022-03" db="EMBL/GenBank/DDBJ databases">
        <title>Novel taxa within the pig intestine.</title>
        <authorList>
            <person name="Wylensek D."/>
            <person name="Bishof K."/>
            <person name="Afrizal A."/>
            <person name="Clavel T."/>
        </authorList>
    </citation>
    <scope>NUCLEOTIDE SEQUENCE [LARGE SCALE GENOMIC DNA]</scope>
    <source>
        <strain evidence="3 4">CLA-KB-P66</strain>
    </source>
</reference>
<dbReference type="InterPro" id="IPR029010">
    <property type="entry name" value="ThuA-like"/>
</dbReference>
<comment type="caution">
    <text evidence="3">The sequence shown here is derived from an EMBL/GenBank/DDBJ whole genome shotgun (WGS) entry which is preliminary data.</text>
</comment>
<feature type="chain" id="PRO_5045057272" evidence="1">
    <location>
        <begin position="21"/>
        <end position="413"/>
    </location>
</feature>
<accession>A0ABU4WHL0</accession>
<dbReference type="PANTHER" id="PTHR40469">
    <property type="entry name" value="SECRETED GLYCOSYL HYDROLASE"/>
    <property type="match status" value="1"/>
</dbReference>
<dbReference type="InterPro" id="IPR029062">
    <property type="entry name" value="Class_I_gatase-like"/>
</dbReference>
<feature type="domain" description="ThuA-like" evidence="2">
    <location>
        <begin position="256"/>
        <end position="389"/>
    </location>
</feature>
<dbReference type="SUPFAM" id="SSF52317">
    <property type="entry name" value="Class I glutamine amidotransferase-like"/>
    <property type="match status" value="1"/>
</dbReference>
<feature type="signal peptide" evidence="1">
    <location>
        <begin position="1"/>
        <end position="20"/>
    </location>
</feature>